<dbReference type="AlphaFoldDB" id="A0A1G6H1P1"/>
<evidence type="ECO:0000313" key="3">
    <source>
        <dbReference type="Proteomes" id="UP000242501"/>
    </source>
</evidence>
<dbReference type="GO" id="GO:0003700">
    <property type="term" value="F:DNA-binding transcription factor activity"/>
    <property type="evidence" value="ECO:0007669"/>
    <property type="project" value="TreeGrafter"/>
</dbReference>
<keyword evidence="1" id="KW-0238">DNA-binding</keyword>
<evidence type="ECO:0000256" key="1">
    <source>
        <dbReference type="ARBA" id="ARBA00023125"/>
    </source>
</evidence>
<dbReference type="GO" id="GO:0003677">
    <property type="term" value="F:DNA binding"/>
    <property type="evidence" value="ECO:0007669"/>
    <property type="project" value="UniProtKB-KW"/>
</dbReference>
<dbReference type="STRING" id="1219383.SAMN05421733_103158"/>
<proteinExistence type="predicted"/>
<dbReference type="PROSITE" id="PS01332">
    <property type="entry name" value="HTH_RRF2_1"/>
    <property type="match status" value="1"/>
</dbReference>
<name>A0A1G6H1P1_9GAMM</name>
<dbReference type="PANTHER" id="PTHR33221">
    <property type="entry name" value="WINGED HELIX-TURN-HELIX TRANSCRIPTIONAL REGULATOR, RRF2 FAMILY"/>
    <property type="match status" value="1"/>
</dbReference>
<dbReference type="InterPro" id="IPR000944">
    <property type="entry name" value="Tscrpt_reg_Rrf2"/>
</dbReference>
<dbReference type="InterPro" id="IPR030489">
    <property type="entry name" value="TR_Rrf2-type_CS"/>
</dbReference>
<dbReference type="Gene3D" id="1.10.10.10">
    <property type="entry name" value="Winged helix-like DNA-binding domain superfamily/Winged helix DNA-binding domain"/>
    <property type="match status" value="1"/>
</dbReference>
<dbReference type="FunFam" id="1.10.10.10:FF:000026">
    <property type="entry name" value="HTH-type transcriptional regulator IscR"/>
    <property type="match status" value="1"/>
</dbReference>
<dbReference type="Proteomes" id="UP000242501">
    <property type="component" value="Unassembled WGS sequence"/>
</dbReference>
<dbReference type="GO" id="GO:0005829">
    <property type="term" value="C:cytosol"/>
    <property type="evidence" value="ECO:0007669"/>
    <property type="project" value="TreeGrafter"/>
</dbReference>
<gene>
    <name evidence="2" type="ORF">SAMN05421733_103158</name>
</gene>
<sequence length="178" mass="19615">MTILVRILKIVISSLKYVYRVMRLTTRGRYAVTALLDLALQPADKTITLTEIATRQTISVAYLEQLFAKLKRHGLVSSVRGANGGYHLAKSADEITVLDVIEAVNETVDATRCDHQGNCQNGAMCLTHDLWHNLSNHIENYLAKISLADLTSTKNVQTIAIRQKSAHIDSATLQATGI</sequence>
<accession>A0A1G6H1P1</accession>
<dbReference type="InterPro" id="IPR036390">
    <property type="entry name" value="WH_DNA-bd_sf"/>
</dbReference>
<dbReference type="EMBL" id="FMYL01000003">
    <property type="protein sequence ID" value="SDB88073.1"/>
    <property type="molecule type" value="Genomic_DNA"/>
</dbReference>
<dbReference type="Pfam" id="PF02082">
    <property type="entry name" value="Rrf2"/>
    <property type="match status" value="1"/>
</dbReference>
<dbReference type="PANTHER" id="PTHR33221:SF5">
    <property type="entry name" value="HTH-TYPE TRANSCRIPTIONAL REGULATOR ISCR"/>
    <property type="match status" value="1"/>
</dbReference>
<organism evidence="2 3">
    <name type="scientific">Acinetobacter boissieri</name>
    <dbReference type="NCBI Taxonomy" id="1219383"/>
    <lineage>
        <taxon>Bacteria</taxon>
        <taxon>Pseudomonadati</taxon>
        <taxon>Pseudomonadota</taxon>
        <taxon>Gammaproteobacteria</taxon>
        <taxon>Moraxellales</taxon>
        <taxon>Moraxellaceae</taxon>
        <taxon>Acinetobacter</taxon>
    </lineage>
</organism>
<reference evidence="3" key="1">
    <citation type="submission" date="2016-09" db="EMBL/GenBank/DDBJ databases">
        <authorList>
            <person name="Varghese N."/>
            <person name="Submissions S."/>
        </authorList>
    </citation>
    <scope>NUCLEOTIDE SEQUENCE [LARGE SCALE GENOMIC DNA]</scope>
    <source>
        <strain evidence="3">ANC 4422</strain>
    </source>
</reference>
<dbReference type="InterPro" id="IPR036388">
    <property type="entry name" value="WH-like_DNA-bd_sf"/>
</dbReference>
<keyword evidence="3" id="KW-1185">Reference proteome</keyword>
<dbReference type="SUPFAM" id="SSF46785">
    <property type="entry name" value="Winged helix' DNA-binding domain"/>
    <property type="match status" value="1"/>
</dbReference>
<dbReference type="NCBIfam" id="TIGR00738">
    <property type="entry name" value="rrf2_super"/>
    <property type="match status" value="1"/>
</dbReference>
<evidence type="ECO:0000313" key="2">
    <source>
        <dbReference type="EMBL" id="SDB88073.1"/>
    </source>
</evidence>
<dbReference type="PROSITE" id="PS51197">
    <property type="entry name" value="HTH_RRF2_2"/>
    <property type="match status" value="1"/>
</dbReference>
<protein>
    <submittedName>
        <fullName evidence="2">Transcriptional regulator, BadM/Rrf2 family</fullName>
    </submittedName>
</protein>